<dbReference type="PANTHER" id="PTHR12147">
    <property type="entry name" value="METALLOPEPTIDASE M28 FAMILY MEMBER"/>
    <property type="match status" value="1"/>
</dbReference>
<feature type="chain" id="PRO_5030693704" evidence="1">
    <location>
        <begin position="21"/>
        <end position="444"/>
    </location>
</feature>
<dbReference type="SUPFAM" id="SSF53187">
    <property type="entry name" value="Zn-dependent exopeptidases"/>
    <property type="match status" value="1"/>
</dbReference>
<dbReference type="EMBL" id="JABBFV010000004">
    <property type="protein sequence ID" value="NML09940.1"/>
    <property type="molecule type" value="Genomic_DNA"/>
</dbReference>
<keyword evidence="1" id="KW-0732">Signal</keyword>
<comment type="caution">
    <text evidence="3">The sequence shown here is derived from an EMBL/GenBank/DDBJ whole genome shotgun (WGS) entry which is preliminary data.</text>
</comment>
<gene>
    <name evidence="3" type="ORF">HHL08_07210</name>
</gene>
<evidence type="ECO:0000256" key="1">
    <source>
        <dbReference type="SAM" id="SignalP"/>
    </source>
</evidence>
<keyword evidence="4" id="KW-1185">Reference proteome</keyword>
<feature type="signal peptide" evidence="1">
    <location>
        <begin position="1"/>
        <end position="20"/>
    </location>
</feature>
<evidence type="ECO:0000313" key="3">
    <source>
        <dbReference type="EMBL" id="NML09940.1"/>
    </source>
</evidence>
<sequence>MTKMILLTAAAAVFPMLASAQTYPTSRAPDPGRMKATVEKLVSFGTRHTLSSATDPKRGIGAARRWGAAEFAKIAKGCGGCLTVETIADRFTGPRAPDGVEVVDVLAIQKGTGWTEVGPNQVVIVAGHIDSRVTDVMNVTSDAPGANDNASGTALVIEAARVLAGEKFDGTIVYALLSGEEQGLWGGKLLAATAKARGWQVRAMLNNDIVGNTIGQNGHVVADRVRVFSEGIRAGDDAKASATRRAIGGEDDGPSRALAKKIDGIAEGNPQIGLDVFAVRRFDRFGRGGDHSPFLDLGFPAVRFSVGIENYDRQHQDLRTEGGRVYGDTVVGMDFPYLAKVTALNVAALRQLADAPAAPASVSLDGALSMDTRVFWDAVPGAAGYKLYWRRADAQDWTDSRMVTGATETVLKDIVVDDHFIGVAAVAKDGAESLVTFGGMAPRK</sequence>
<dbReference type="Proteomes" id="UP000519023">
    <property type="component" value="Unassembled WGS sequence"/>
</dbReference>
<evidence type="ECO:0000313" key="4">
    <source>
        <dbReference type="Proteomes" id="UP000519023"/>
    </source>
</evidence>
<dbReference type="AlphaFoldDB" id="A0A7X9ZRF4"/>
<dbReference type="InterPro" id="IPR007484">
    <property type="entry name" value="Peptidase_M28"/>
</dbReference>
<proteinExistence type="predicted"/>
<dbReference type="GO" id="GO:0008235">
    <property type="term" value="F:metalloexopeptidase activity"/>
    <property type="evidence" value="ECO:0007669"/>
    <property type="project" value="InterPro"/>
</dbReference>
<reference evidence="3 4" key="1">
    <citation type="submission" date="2020-04" db="EMBL/GenBank/DDBJ databases">
        <title>Sphingobium sp. AR-3-1 isolated from Arctic soil.</title>
        <authorList>
            <person name="Dahal R.H."/>
            <person name="Chaudhary D.K."/>
        </authorList>
    </citation>
    <scope>NUCLEOTIDE SEQUENCE [LARGE SCALE GENOMIC DNA]</scope>
    <source>
        <strain evidence="3 4">AR-3-1</strain>
    </source>
</reference>
<protein>
    <submittedName>
        <fullName evidence="3">M20/M25/M40 family metallo-hydrolase</fullName>
    </submittedName>
</protein>
<keyword evidence="3" id="KW-0378">Hydrolase</keyword>
<evidence type="ECO:0000259" key="2">
    <source>
        <dbReference type="Pfam" id="PF04389"/>
    </source>
</evidence>
<accession>A0A7X9ZRF4</accession>
<dbReference type="Gene3D" id="3.40.630.10">
    <property type="entry name" value="Zn peptidases"/>
    <property type="match status" value="1"/>
</dbReference>
<dbReference type="PANTHER" id="PTHR12147:SF26">
    <property type="entry name" value="PEPTIDASE M28 DOMAIN-CONTAINING PROTEIN"/>
    <property type="match status" value="1"/>
</dbReference>
<feature type="domain" description="Peptidase M28" evidence="2">
    <location>
        <begin position="119"/>
        <end position="304"/>
    </location>
</feature>
<dbReference type="GO" id="GO:0006508">
    <property type="term" value="P:proteolysis"/>
    <property type="evidence" value="ECO:0007669"/>
    <property type="project" value="InterPro"/>
</dbReference>
<dbReference type="Pfam" id="PF04389">
    <property type="entry name" value="Peptidase_M28"/>
    <property type="match status" value="1"/>
</dbReference>
<dbReference type="RefSeq" id="WP_169571902.1">
    <property type="nucleotide sequence ID" value="NZ_JABBFV010000004.1"/>
</dbReference>
<organism evidence="3 4">
    <name type="scientific">Sphingobium psychrophilum</name>
    <dbReference type="NCBI Taxonomy" id="2728834"/>
    <lineage>
        <taxon>Bacteria</taxon>
        <taxon>Pseudomonadati</taxon>
        <taxon>Pseudomonadota</taxon>
        <taxon>Alphaproteobacteria</taxon>
        <taxon>Sphingomonadales</taxon>
        <taxon>Sphingomonadaceae</taxon>
        <taxon>Sphingobium</taxon>
    </lineage>
</organism>
<name>A0A7X9ZRF4_9SPHN</name>
<dbReference type="InterPro" id="IPR045175">
    <property type="entry name" value="M28_fam"/>
</dbReference>